<feature type="compositionally biased region" description="Polar residues" evidence="6">
    <location>
        <begin position="204"/>
        <end position="213"/>
    </location>
</feature>
<dbReference type="GO" id="GO:0030288">
    <property type="term" value="C:outer membrane-bounded periplasmic space"/>
    <property type="evidence" value="ECO:0007669"/>
    <property type="project" value="TreeGrafter"/>
</dbReference>
<dbReference type="GO" id="GO:0017089">
    <property type="term" value="F:glycolipid transfer activity"/>
    <property type="evidence" value="ECO:0007669"/>
    <property type="project" value="TreeGrafter"/>
</dbReference>
<keyword evidence="5" id="KW-0472">Membrane</keyword>
<dbReference type="PANTHER" id="PTHR37481:SF1">
    <property type="entry name" value="LIPOPOLYSACCHARIDE EXPORT SYSTEM PROTEIN LPTC"/>
    <property type="match status" value="1"/>
</dbReference>
<keyword evidence="4" id="KW-1133">Transmembrane helix</keyword>
<evidence type="ECO:0000256" key="4">
    <source>
        <dbReference type="ARBA" id="ARBA00022989"/>
    </source>
</evidence>
<dbReference type="Proteomes" id="UP000198693">
    <property type="component" value="Unassembled WGS sequence"/>
</dbReference>
<keyword evidence="2" id="KW-0997">Cell inner membrane</keyword>
<evidence type="ECO:0000256" key="1">
    <source>
        <dbReference type="ARBA" id="ARBA00022475"/>
    </source>
</evidence>
<dbReference type="InterPro" id="IPR052363">
    <property type="entry name" value="LPS_export_LptC"/>
</dbReference>
<dbReference type="Pfam" id="PF06835">
    <property type="entry name" value="LptC"/>
    <property type="match status" value="1"/>
</dbReference>
<dbReference type="AlphaFoldDB" id="A0A1I7JX19"/>
<dbReference type="PANTHER" id="PTHR37481">
    <property type="entry name" value="LIPOPOLYSACCHARIDE EXPORT SYSTEM PROTEIN LPTC"/>
    <property type="match status" value="1"/>
</dbReference>
<feature type="region of interest" description="Disordered" evidence="6">
    <location>
        <begin position="181"/>
        <end position="213"/>
    </location>
</feature>
<dbReference type="STRING" id="463301.SAMN04487955_11322"/>
<keyword evidence="3" id="KW-0812">Transmembrane</keyword>
<dbReference type="InterPro" id="IPR010664">
    <property type="entry name" value="LipoPS_assembly_LptC-rel"/>
</dbReference>
<gene>
    <name evidence="7" type="ORF">SAMN04487955_11322</name>
</gene>
<reference evidence="8" key="1">
    <citation type="submission" date="2016-10" db="EMBL/GenBank/DDBJ databases">
        <authorList>
            <person name="Varghese N."/>
            <person name="Submissions S."/>
        </authorList>
    </citation>
    <scope>NUCLEOTIDE SEQUENCE [LARGE SCALE GENOMIC DNA]</scope>
    <source>
        <strain evidence="8">CGMCC 1.6981</strain>
    </source>
</reference>
<evidence type="ECO:0000256" key="2">
    <source>
        <dbReference type="ARBA" id="ARBA00022519"/>
    </source>
</evidence>
<dbReference type="RefSeq" id="WP_089796985.1">
    <property type="nucleotide sequence ID" value="NZ_FPBP01000013.1"/>
</dbReference>
<dbReference type="Gene3D" id="2.60.450.10">
    <property type="entry name" value="Lipopolysaccharide (LPS) transport protein A like domain"/>
    <property type="match status" value="1"/>
</dbReference>
<organism evidence="7 8">
    <name type="scientific">Halomonas korlensis</name>
    <dbReference type="NCBI Taxonomy" id="463301"/>
    <lineage>
        <taxon>Bacteria</taxon>
        <taxon>Pseudomonadati</taxon>
        <taxon>Pseudomonadota</taxon>
        <taxon>Gammaproteobacteria</taxon>
        <taxon>Oceanospirillales</taxon>
        <taxon>Halomonadaceae</taxon>
        <taxon>Halomonas</taxon>
    </lineage>
</organism>
<evidence type="ECO:0000256" key="6">
    <source>
        <dbReference type="SAM" id="MobiDB-lite"/>
    </source>
</evidence>
<evidence type="ECO:0000256" key="5">
    <source>
        <dbReference type="ARBA" id="ARBA00023136"/>
    </source>
</evidence>
<dbReference type="GO" id="GO:0005886">
    <property type="term" value="C:plasma membrane"/>
    <property type="evidence" value="ECO:0007669"/>
    <property type="project" value="InterPro"/>
</dbReference>
<evidence type="ECO:0000313" key="7">
    <source>
        <dbReference type="EMBL" id="SFU89731.1"/>
    </source>
</evidence>
<protein>
    <submittedName>
        <fullName evidence="7">Lipopolysaccharide export system protein LptC</fullName>
    </submittedName>
</protein>
<proteinExistence type="predicted"/>
<sequence>MALRLPRPSFKVWLFLLLLGLGGLLAFLDQRDALIPGPIPHDEAGEPDYYLEGVRLTRFDSEGQAHQRLETPRLVHTPHDDVTRLATPDMRLISEAGRTWLATSDSGTLGPGGNPLTLSGDTRLRAPAENWQLDTEILHYDSEQGRAWSETPAVFRQPPQEMRGERFDAWIHDNRLRLTDNVRGYHPPETTSSTDNVRGYHPPETTSSTDEEP</sequence>
<keyword evidence="1" id="KW-1003">Cell membrane</keyword>
<dbReference type="EMBL" id="FPBP01000013">
    <property type="protein sequence ID" value="SFU89731.1"/>
    <property type="molecule type" value="Genomic_DNA"/>
</dbReference>
<dbReference type="GO" id="GO:0015221">
    <property type="term" value="F:lipopolysaccharide transmembrane transporter activity"/>
    <property type="evidence" value="ECO:0007669"/>
    <property type="project" value="InterPro"/>
</dbReference>
<accession>A0A1I7JX19</accession>
<keyword evidence="8" id="KW-1185">Reference proteome</keyword>
<dbReference type="OrthoDB" id="6118108at2"/>
<name>A0A1I7JX19_9GAMM</name>
<dbReference type="InterPro" id="IPR026265">
    <property type="entry name" value="LptC"/>
</dbReference>
<evidence type="ECO:0000313" key="8">
    <source>
        <dbReference type="Proteomes" id="UP000198693"/>
    </source>
</evidence>
<dbReference type="NCBIfam" id="TIGR04409">
    <property type="entry name" value="LptC_YrbK"/>
    <property type="match status" value="1"/>
</dbReference>
<evidence type="ECO:0000256" key="3">
    <source>
        <dbReference type="ARBA" id="ARBA00022692"/>
    </source>
</evidence>